<reference evidence="7 8" key="1">
    <citation type="journal article" date="2019" name="Nat. Ecol. Evol.">
        <title>Megaphylogeny resolves global patterns of mushroom evolution.</title>
        <authorList>
            <person name="Varga T."/>
            <person name="Krizsan K."/>
            <person name="Foldi C."/>
            <person name="Dima B."/>
            <person name="Sanchez-Garcia M."/>
            <person name="Sanchez-Ramirez S."/>
            <person name="Szollosi G.J."/>
            <person name="Szarkandi J.G."/>
            <person name="Papp V."/>
            <person name="Albert L."/>
            <person name="Andreopoulos W."/>
            <person name="Angelini C."/>
            <person name="Antonin V."/>
            <person name="Barry K.W."/>
            <person name="Bougher N.L."/>
            <person name="Buchanan P."/>
            <person name="Buyck B."/>
            <person name="Bense V."/>
            <person name="Catcheside P."/>
            <person name="Chovatia M."/>
            <person name="Cooper J."/>
            <person name="Damon W."/>
            <person name="Desjardin D."/>
            <person name="Finy P."/>
            <person name="Geml J."/>
            <person name="Haridas S."/>
            <person name="Hughes K."/>
            <person name="Justo A."/>
            <person name="Karasinski D."/>
            <person name="Kautmanova I."/>
            <person name="Kiss B."/>
            <person name="Kocsube S."/>
            <person name="Kotiranta H."/>
            <person name="LaButti K.M."/>
            <person name="Lechner B.E."/>
            <person name="Liimatainen K."/>
            <person name="Lipzen A."/>
            <person name="Lukacs Z."/>
            <person name="Mihaltcheva S."/>
            <person name="Morgado L.N."/>
            <person name="Niskanen T."/>
            <person name="Noordeloos M.E."/>
            <person name="Ohm R.A."/>
            <person name="Ortiz-Santana B."/>
            <person name="Ovrebo C."/>
            <person name="Racz N."/>
            <person name="Riley R."/>
            <person name="Savchenko A."/>
            <person name="Shiryaev A."/>
            <person name="Soop K."/>
            <person name="Spirin V."/>
            <person name="Szebenyi C."/>
            <person name="Tomsovsky M."/>
            <person name="Tulloss R.E."/>
            <person name="Uehling J."/>
            <person name="Grigoriev I.V."/>
            <person name="Vagvolgyi C."/>
            <person name="Papp T."/>
            <person name="Martin F.M."/>
            <person name="Miettinen O."/>
            <person name="Hibbett D.S."/>
            <person name="Nagy L.G."/>
        </authorList>
    </citation>
    <scope>NUCLEOTIDE SEQUENCE [LARGE SCALE GENOMIC DNA]</scope>
    <source>
        <strain evidence="7 8">HHB13444</strain>
    </source>
</reference>
<protein>
    <recommendedName>
        <fullName evidence="9">Peptidase S28</fullName>
    </recommendedName>
</protein>
<dbReference type="EMBL" id="ML211248">
    <property type="protein sequence ID" value="TFK85522.1"/>
    <property type="molecule type" value="Genomic_DNA"/>
</dbReference>
<evidence type="ECO:0000313" key="8">
    <source>
        <dbReference type="Proteomes" id="UP000308197"/>
    </source>
</evidence>
<organism evidence="7 8">
    <name type="scientific">Polyporus arcularius HHB13444</name>
    <dbReference type="NCBI Taxonomy" id="1314778"/>
    <lineage>
        <taxon>Eukaryota</taxon>
        <taxon>Fungi</taxon>
        <taxon>Dikarya</taxon>
        <taxon>Basidiomycota</taxon>
        <taxon>Agaricomycotina</taxon>
        <taxon>Agaricomycetes</taxon>
        <taxon>Polyporales</taxon>
        <taxon>Polyporaceae</taxon>
        <taxon>Polyporus</taxon>
    </lineage>
</organism>
<dbReference type="SUPFAM" id="SSF53474">
    <property type="entry name" value="alpha/beta-Hydrolases"/>
    <property type="match status" value="1"/>
</dbReference>
<keyword evidence="8" id="KW-1185">Reference proteome</keyword>
<dbReference type="Pfam" id="PF05577">
    <property type="entry name" value="Peptidase_S28"/>
    <property type="match status" value="1"/>
</dbReference>
<dbReference type="GO" id="GO:0008239">
    <property type="term" value="F:dipeptidyl-peptidase activity"/>
    <property type="evidence" value="ECO:0007669"/>
    <property type="project" value="TreeGrafter"/>
</dbReference>
<evidence type="ECO:0000256" key="3">
    <source>
        <dbReference type="ARBA" id="ARBA00022729"/>
    </source>
</evidence>
<gene>
    <name evidence="7" type="ORF">K466DRAFT_588039</name>
</gene>
<proteinExistence type="inferred from homology"/>
<comment type="similarity">
    <text evidence="1">Belongs to the peptidase S28 family.</text>
</comment>
<dbReference type="Gene3D" id="3.40.50.1820">
    <property type="entry name" value="alpha/beta hydrolase"/>
    <property type="match status" value="2"/>
</dbReference>
<keyword evidence="2" id="KW-0645">Protease</keyword>
<evidence type="ECO:0000256" key="1">
    <source>
        <dbReference type="ARBA" id="ARBA00011079"/>
    </source>
</evidence>
<keyword evidence="3 6" id="KW-0732">Signal</keyword>
<evidence type="ECO:0000256" key="6">
    <source>
        <dbReference type="SAM" id="SignalP"/>
    </source>
</evidence>
<keyword evidence="4" id="KW-0378">Hydrolase</keyword>
<keyword evidence="5" id="KW-0325">Glycoprotein</keyword>
<feature type="chain" id="PRO_5022902337" description="Peptidase S28" evidence="6">
    <location>
        <begin position="19"/>
        <end position="526"/>
    </location>
</feature>
<evidence type="ECO:0000256" key="5">
    <source>
        <dbReference type="ARBA" id="ARBA00023180"/>
    </source>
</evidence>
<dbReference type="PANTHER" id="PTHR11010">
    <property type="entry name" value="PROTEASE S28 PRO-X CARBOXYPEPTIDASE-RELATED"/>
    <property type="match status" value="1"/>
</dbReference>
<dbReference type="Proteomes" id="UP000308197">
    <property type="component" value="Unassembled WGS sequence"/>
</dbReference>
<accession>A0A5C3P8B6</accession>
<evidence type="ECO:0000256" key="4">
    <source>
        <dbReference type="ARBA" id="ARBA00022801"/>
    </source>
</evidence>
<dbReference type="InterPro" id="IPR029058">
    <property type="entry name" value="AB_hydrolase_fold"/>
</dbReference>
<evidence type="ECO:0000313" key="7">
    <source>
        <dbReference type="EMBL" id="TFK85522.1"/>
    </source>
</evidence>
<evidence type="ECO:0000256" key="2">
    <source>
        <dbReference type="ARBA" id="ARBA00022670"/>
    </source>
</evidence>
<feature type="signal peptide" evidence="6">
    <location>
        <begin position="1"/>
        <end position="18"/>
    </location>
</feature>
<dbReference type="GO" id="GO:0006508">
    <property type="term" value="P:proteolysis"/>
    <property type="evidence" value="ECO:0007669"/>
    <property type="project" value="UniProtKB-KW"/>
</dbReference>
<evidence type="ECO:0008006" key="9">
    <source>
        <dbReference type="Google" id="ProtNLM"/>
    </source>
</evidence>
<name>A0A5C3P8B6_9APHY</name>
<dbReference type="GO" id="GO:0070008">
    <property type="term" value="F:serine-type exopeptidase activity"/>
    <property type="evidence" value="ECO:0007669"/>
    <property type="project" value="InterPro"/>
</dbReference>
<dbReference type="InterPro" id="IPR008758">
    <property type="entry name" value="Peptidase_S28"/>
</dbReference>
<dbReference type="PANTHER" id="PTHR11010:SF23">
    <property type="entry name" value="SERINE PEPTIDASE"/>
    <property type="match status" value="1"/>
</dbReference>
<dbReference type="InParanoid" id="A0A5C3P8B6"/>
<dbReference type="AlphaFoldDB" id="A0A5C3P8B6"/>
<sequence>MLLLSAIPLLAILSVARALPPPRPGTPAFVRPRPSIPHLEAPSEELPVVSRNGTQLPAYTKTYYFNQLIDHNNPSLGTFRQQYWHTYEFYEPGGPIILSTPGEVDASGYTSYLTNSTLNGRIAQQLNGSTIVLEHRFFGNSNPYPDLSVQSFRVHTVQQAINDLAYFAQNVQLPMQGGDKVAPGKAPWILIGGSYAGALTSYAMKNKSDVFYAGYASSAVVQATVDFWGYFEPIRQSMPANCSADVQAVIAHVDSVLASNDSSQINTLKSTFGLQGLSHNDDFAAALQQNFFTWQNLQLDSGPNGDFFKFCDALEVKNGVSAPASGWGLDYALQAWGSFWKNTFYEQICGSDENDLCLGTYDSTNPYWSYTYAPNAGRSWQWLTCNEFGFNFDGAAASQPTIASRFVKAVWSERQCGYHFPGAFGSNSVVASPNAVGLNNLYQGWNTTAQRLIFANGIRDPWREATVAADGTTNAGSDMQPHLLSDGFHCSDLLVREGVASAKVKSVQDSAVSYMAKWIAEWKPTA</sequence>